<dbReference type="PANTHER" id="PTHR40980:SF4">
    <property type="entry name" value="TONB-DEPENDENT RECEPTOR-LIKE BETA-BARREL DOMAIN-CONTAINING PROTEIN"/>
    <property type="match status" value="1"/>
</dbReference>
<dbReference type="Pfam" id="PF14905">
    <property type="entry name" value="OMP_b-brl_3"/>
    <property type="match status" value="1"/>
</dbReference>
<evidence type="ECO:0000313" key="5">
    <source>
        <dbReference type="EMBL" id="MCF0062812.1"/>
    </source>
</evidence>
<evidence type="ECO:0000256" key="1">
    <source>
        <dbReference type="ARBA" id="ARBA00004442"/>
    </source>
</evidence>
<proteinExistence type="predicted"/>
<organism evidence="5 6">
    <name type="scientific">Dyadobacter chenwenxiniae</name>
    <dbReference type="NCBI Taxonomy" id="2906456"/>
    <lineage>
        <taxon>Bacteria</taxon>
        <taxon>Pseudomonadati</taxon>
        <taxon>Bacteroidota</taxon>
        <taxon>Cytophagia</taxon>
        <taxon>Cytophagales</taxon>
        <taxon>Spirosomataceae</taxon>
        <taxon>Dyadobacter</taxon>
    </lineage>
</organism>
<dbReference type="AlphaFoldDB" id="A0A9X1PJY1"/>
<keyword evidence="6" id="KW-1185">Reference proteome</keyword>
<gene>
    <name evidence="5" type="ORF">LXM26_14995</name>
</gene>
<evidence type="ECO:0000256" key="2">
    <source>
        <dbReference type="ARBA" id="ARBA00023136"/>
    </source>
</evidence>
<reference evidence="5" key="1">
    <citation type="submission" date="2021-12" db="EMBL/GenBank/DDBJ databases">
        <title>Novel species in genus Dyadobacter.</title>
        <authorList>
            <person name="Ma C."/>
        </authorList>
    </citation>
    <scope>NUCLEOTIDE SEQUENCE</scope>
    <source>
        <strain evidence="5">LJ419</strain>
    </source>
</reference>
<dbReference type="GO" id="GO:0009279">
    <property type="term" value="C:cell outer membrane"/>
    <property type="evidence" value="ECO:0007669"/>
    <property type="project" value="UniProtKB-SubCell"/>
</dbReference>
<keyword evidence="3" id="KW-0998">Cell outer membrane</keyword>
<comment type="subcellular location">
    <subcellularLocation>
        <location evidence="1">Cell outer membrane</location>
    </subcellularLocation>
</comment>
<dbReference type="InterPro" id="IPR036942">
    <property type="entry name" value="Beta-barrel_TonB_sf"/>
</dbReference>
<dbReference type="EMBL" id="JAJTTC010000003">
    <property type="protein sequence ID" value="MCF0062812.1"/>
    <property type="molecule type" value="Genomic_DNA"/>
</dbReference>
<evidence type="ECO:0000256" key="3">
    <source>
        <dbReference type="ARBA" id="ARBA00023237"/>
    </source>
</evidence>
<dbReference type="SUPFAM" id="SSF56935">
    <property type="entry name" value="Porins"/>
    <property type="match status" value="1"/>
</dbReference>
<evidence type="ECO:0000313" key="6">
    <source>
        <dbReference type="Proteomes" id="UP001139000"/>
    </source>
</evidence>
<feature type="domain" description="Outer membrane protein beta-barrel" evidence="4">
    <location>
        <begin position="93"/>
        <end position="482"/>
    </location>
</feature>
<accession>A0A9X1PJY1</accession>
<name>A0A9X1PJY1_9BACT</name>
<dbReference type="Gene3D" id="2.40.170.20">
    <property type="entry name" value="TonB-dependent receptor, beta-barrel domain"/>
    <property type="match status" value="1"/>
</dbReference>
<dbReference type="InterPro" id="IPR041700">
    <property type="entry name" value="OMP_b-brl_3"/>
</dbReference>
<dbReference type="RefSeq" id="WP_234655889.1">
    <property type="nucleotide sequence ID" value="NZ_CP094997.1"/>
</dbReference>
<comment type="caution">
    <text evidence="5">The sequence shown here is derived from an EMBL/GenBank/DDBJ whole genome shotgun (WGS) entry which is preliminary data.</text>
</comment>
<evidence type="ECO:0000259" key="4">
    <source>
        <dbReference type="Pfam" id="PF14905"/>
    </source>
</evidence>
<protein>
    <submittedName>
        <fullName evidence="5">Outer membrane beta-barrel family protein</fullName>
    </submittedName>
</protein>
<sequence>MNDIVERPNPILGRGQRVTTTPGVQAGLSIDYKLNRYNNIGLIYNASDSKSLTTLNNKSSYHTGDNLDSILNTTANISRPLFTQTLNAYHDLKIDTTGKKLSSSVSFFTNKPSIRNDFVSESENTSAPVRNNSVSRYDIWSIQSDLTLPYKWVIIETGIKFANFNNGADVAYYNYVHDEFLLDKTRSNEFNYTENNLASYVSMESELSKKWTAKVGLRYEYTTMDGYSPTLEQRSKRSYGALFPTAYLLYKASGSDVISFNYSRRINRPGLNFLNPFAFYSNIYSYSVGNPLLLPSYSNNWEISYLYKGWFSFTAFTQHSSDIFSSITTVNGPSVVSRIENYLAQDNLGAYVSFNRALFKWWDNSTSASFFFTSSNSKIEDIPTQNGTSTSLSVNNSFKATPKLSFYLNYSQNLPSTGGNVYTYSQSNLTIGTRLKLLNSNLILSSSFFIGSVSKYDIRFIDFVQSVKTDYDYKTFNLGLTYLFGRSKVSGNNRNVLFDEKRRAQ</sequence>
<dbReference type="Proteomes" id="UP001139000">
    <property type="component" value="Unassembled WGS sequence"/>
</dbReference>
<dbReference type="PANTHER" id="PTHR40980">
    <property type="entry name" value="PLUG DOMAIN-CONTAINING PROTEIN"/>
    <property type="match status" value="1"/>
</dbReference>
<keyword evidence="2" id="KW-0472">Membrane</keyword>